<protein>
    <recommendedName>
        <fullName evidence="5">Arabinogalactan peptide 16</fullName>
    </recommendedName>
</protein>
<name>A0A5J9SNL6_9POAL</name>
<keyword evidence="2" id="KW-0732">Signal</keyword>
<comment type="caution">
    <text evidence="3">The sequence shown here is derived from an EMBL/GenBank/DDBJ whole genome shotgun (WGS) entry which is preliminary data.</text>
</comment>
<gene>
    <name evidence="3" type="ORF">EJB05_54057</name>
</gene>
<organism evidence="3 4">
    <name type="scientific">Eragrostis curvula</name>
    <name type="common">weeping love grass</name>
    <dbReference type="NCBI Taxonomy" id="38414"/>
    <lineage>
        <taxon>Eukaryota</taxon>
        <taxon>Viridiplantae</taxon>
        <taxon>Streptophyta</taxon>
        <taxon>Embryophyta</taxon>
        <taxon>Tracheophyta</taxon>
        <taxon>Spermatophyta</taxon>
        <taxon>Magnoliopsida</taxon>
        <taxon>Liliopsida</taxon>
        <taxon>Poales</taxon>
        <taxon>Poaceae</taxon>
        <taxon>PACMAD clade</taxon>
        <taxon>Chloridoideae</taxon>
        <taxon>Eragrostideae</taxon>
        <taxon>Eragrostidinae</taxon>
        <taxon>Eragrostis</taxon>
    </lineage>
</organism>
<dbReference type="PANTHER" id="PTHR33374">
    <property type="entry name" value="ARABINOGALACTAN PROTEIN 20"/>
    <property type="match status" value="1"/>
</dbReference>
<dbReference type="Proteomes" id="UP000324897">
    <property type="component" value="Unassembled WGS sequence"/>
</dbReference>
<reference evidence="3 4" key="1">
    <citation type="journal article" date="2019" name="Sci. Rep.">
        <title>A high-quality genome of Eragrostis curvula grass provides insights into Poaceae evolution and supports new strategies to enhance forage quality.</title>
        <authorList>
            <person name="Carballo J."/>
            <person name="Santos B.A.C.M."/>
            <person name="Zappacosta D."/>
            <person name="Garbus I."/>
            <person name="Selva J.P."/>
            <person name="Gallo C.A."/>
            <person name="Diaz A."/>
            <person name="Albertini E."/>
            <person name="Caccamo M."/>
            <person name="Echenique V."/>
        </authorList>
    </citation>
    <scope>NUCLEOTIDE SEQUENCE [LARGE SCALE GENOMIC DNA]</scope>
    <source>
        <strain evidence="4">cv. Victoria</strain>
        <tissue evidence="3">Leaf</tissue>
    </source>
</reference>
<feature type="non-terminal residue" evidence="3">
    <location>
        <position position="1"/>
    </location>
</feature>
<dbReference type="Pfam" id="PF06376">
    <property type="entry name" value="AGP"/>
    <property type="match status" value="1"/>
</dbReference>
<keyword evidence="1" id="KW-1133">Transmembrane helix</keyword>
<evidence type="ECO:0000256" key="1">
    <source>
        <dbReference type="SAM" id="Phobius"/>
    </source>
</evidence>
<keyword evidence="1" id="KW-0812">Transmembrane</keyword>
<evidence type="ECO:0000313" key="4">
    <source>
        <dbReference type="Proteomes" id="UP000324897"/>
    </source>
</evidence>
<evidence type="ECO:0000256" key="2">
    <source>
        <dbReference type="SAM" id="SignalP"/>
    </source>
</evidence>
<feature type="signal peptide" evidence="2">
    <location>
        <begin position="1"/>
        <end position="25"/>
    </location>
</feature>
<dbReference type="EMBL" id="RWGY01000576">
    <property type="protein sequence ID" value="TVU00509.1"/>
    <property type="molecule type" value="Genomic_DNA"/>
</dbReference>
<evidence type="ECO:0008006" key="5">
    <source>
        <dbReference type="Google" id="ProtNLM"/>
    </source>
</evidence>
<sequence>MTSVTTRLAVLVYLLLAALLNPCLCHAAGAAPATGSGAAGSYLRMDAKAIDQGLAYVLMLLALFVTYIMH</sequence>
<feature type="transmembrane region" description="Helical" evidence="1">
    <location>
        <begin position="53"/>
        <end position="69"/>
    </location>
</feature>
<feature type="chain" id="PRO_5023894322" description="Arabinogalactan peptide 16" evidence="2">
    <location>
        <begin position="26"/>
        <end position="70"/>
    </location>
</feature>
<proteinExistence type="predicted"/>
<dbReference type="AlphaFoldDB" id="A0A5J9SNL6"/>
<accession>A0A5J9SNL6</accession>
<keyword evidence="4" id="KW-1185">Reference proteome</keyword>
<dbReference type="InterPro" id="IPR009424">
    <property type="entry name" value="AGP16/20/22/41"/>
</dbReference>
<keyword evidence="1" id="KW-0472">Membrane</keyword>
<dbReference type="Gramene" id="TVU00509">
    <property type="protein sequence ID" value="TVU00509"/>
    <property type="gene ID" value="EJB05_54057"/>
</dbReference>
<dbReference type="OrthoDB" id="775586at2759"/>
<evidence type="ECO:0000313" key="3">
    <source>
        <dbReference type="EMBL" id="TVU00509.1"/>
    </source>
</evidence>